<dbReference type="SMART" id="SM00116">
    <property type="entry name" value="CBS"/>
    <property type="match status" value="2"/>
</dbReference>
<dbReference type="InterPro" id="IPR046342">
    <property type="entry name" value="CBS_dom_sf"/>
</dbReference>
<dbReference type="PANTHER" id="PTHR48108:SF6">
    <property type="entry name" value="CBS DOMAIN-CONTAINING PROTEIN CBSX1, CHLOROPLASTIC"/>
    <property type="match status" value="1"/>
</dbReference>
<evidence type="ECO:0000259" key="5">
    <source>
        <dbReference type="PROSITE" id="PS51371"/>
    </source>
</evidence>
<evidence type="ECO:0000256" key="2">
    <source>
        <dbReference type="PROSITE-ProRule" id="PRU00703"/>
    </source>
</evidence>
<dbReference type="AlphaFoldDB" id="A0AA41Q912"/>
<keyword evidence="7" id="KW-1185">Reference proteome</keyword>
<dbReference type="PIRSF" id="PIRSF036990">
    <property type="entry name" value="UCP036990_CBS_BON"/>
    <property type="match status" value="1"/>
</dbReference>
<protein>
    <submittedName>
        <fullName evidence="6">CBS domain-containing protein</fullName>
    </submittedName>
</protein>
<evidence type="ECO:0000313" key="6">
    <source>
        <dbReference type="EMBL" id="MCF2533823.1"/>
    </source>
</evidence>
<feature type="region of interest" description="Disordered" evidence="3">
    <location>
        <begin position="75"/>
        <end position="94"/>
    </location>
</feature>
<dbReference type="Proteomes" id="UP001165378">
    <property type="component" value="Unassembled WGS sequence"/>
</dbReference>
<dbReference type="EMBL" id="JAKFHA010000061">
    <property type="protein sequence ID" value="MCF2533823.1"/>
    <property type="molecule type" value="Genomic_DNA"/>
</dbReference>
<comment type="caution">
    <text evidence="6">The sequence shown here is derived from an EMBL/GenBank/DDBJ whole genome shotgun (WGS) entry which is preliminary data.</text>
</comment>
<dbReference type="PROSITE" id="PS50914">
    <property type="entry name" value="BON"/>
    <property type="match status" value="1"/>
</dbReference>
<dbReference type="InterPro" id="IPR017080">
    <property type="entry name" value="UCP036990_CBS_BON"/>
</dbReference>
<dbReference type="CDD" id="cd04586">
    <property type="entry name" value="CBS_pair_BON_assoc"/>
    <property type="match status" value="1"/>
</dbReference>
<keyword evidence="1" id="KW-0677">Repeat</keyword>
<dbReference type="Pfam" id="PF04972">
    <property type="entry name" value="BON"/>
    <property type="match status" value="1"/>
</dbReference>
<proteinExistence type="predicted"/>
<feature type="domain" description="CBS" evidence="5">
    <location>
        <begin position="95"/>
        <end position="150"/>
    </location>
</feature>
<dbReference type="InterPro" id="IPR000644">
    <property type="entry name" value="CBS_dom"/>
</dbReference>
<feature type="domain" description="CBS" evidence="5">
    <location>
        <begin position="10"/>
        <end position="67"/>
    </location>
</feature>
<dbReference type="Gene3D" id="3.10.580.10">
    <property type="entry name" value="CBS-domain"/>
    <property type="match status" value="1"/>
</dbReference>
<accession>A0AA41Q912</accession>
<dbReference type="InterPro" id="IPR007055">
    <property type="entry name" value="BON_dom"/>
</dbReference>
<evidence type="ECO:0000256" key="3">
    <source>
        <dbReference type="SAM" id="MobiDB-lite"/>
    </source>
</evidence>
<dbReference type="Gene3D" id="3.30.1340.30">
    <property type="match status" value="1"/>
</dbReference>
<evidence type="ECO:0000313" key="7">
    <source>
        <dbReference type="Proteomes" id="UP001165378"/>
    </source>
</evidence>
<organism evidence="6 7">
    <name type="scientific">Yinghuangia soli</name>
    <dbReference type="NCBI Taxonomy" id="2908204"/>
    <lineage>
        <taxon>Bacteria</taxon>
        <taxon>Bacillati</taxon>
        <taxon>Actinomycetota</taxon>
        <taxon>Actinomycetes</taxon>
        <taxon>Kitasatosporales</taxon>
        <taxon>Streptomycetaceae</taxon>
        <taxon>Yinghuangia</taxon>
    </lineage>
</organism>
<dbReference type="PANTHER" id="PTHR48108">
    <property type="entry name" value="CBS DOMAIN-CONTAINING PROTEIN CBSX2, CHLOROPLASTIC"/>
    <property type="match status" value="1"/>
</dbReference>
<evidence type="ECO:0000259" key="4">
    <source>
        <dbReference type="PROSITE" id="PS50914"/>
    </source>
</evidence>
<keyword evidence="2" id="KW-0129">CBS domain</keyword>
<name>A0AA41Q912_9ACTN</name>
<sequence length="234" mass="25737">MQHRRVDALMTTEVVTVHTDTPFKEIVRVLGEHRVSAVPVLDQDKIVVGVVSEADLLRKEADSEGPARLPISVHTRRGARAARSKAEGESAGDLMSAPAVTIERTATVGQAARAMEQHGVKRLPVTDRGQLCGIVSRCDLLRVFLRADDAIREEIVDDVVRRDLWVDPATITVRVSDGVVHLEGELENKTLTRILARMCRGVDGVVQVHDHLTYTIDDTKLSASDVPPRPGRRL</sequence>
<reference evidence="6" key="1">
    <citation type="submission" date="2022-01" db="EMBL/GenBank/DDBJ databases">
        <title>Genome-Based Taxonomic Classification of the Phylum Actinobacteria.</title>
        <authorList>
            <person name="Gao Y."/>
        </authorList>
    </citation>
    <scope>NUCLEOTIDE SEQUENCE</scope>
    <source>
        <strain evidence="6">KLBMP 8922</strain>
    </source>
</reference>
<evidence type="ECO:0000256" key="1">
    <source>
        <dbReference type="ARBA" id="ARBA00022737"/>
    </source>
</evidence>
<dbReference type="SUPFAM" id="SSF54631">
    <property type="entry name" value="CBS-domain pair"/>
    <property type="match status" value="1"/>
</dbReference>
<dbReference type="Pfam" id="PF00571">
    <property type="entry name" value="CBS"/>
    <property type="match status" value="2"/>
</dbReference>
<feature type="domain" description="BON" evidence="4">
    <location>
        <begin position="148"/>
        <end position="216"/>
    </location>
</feature>
<dbReference type="InterPro" id="IPR051462">
    <property type="entry name" value="CBS_domain-containing"/>
</dbReference>
<dbReference type="RefSeq" id="WP_235058588.1">
    <property type="nucleotide sequence ID" value="NZ_JAKFHA010000061.1"/>
</dbReference>
<dbReference type="PROSITE" id="PS51371">
    <property type="entry name" value="CBS"/>
    <property type="match status" value="2"/>
</dbReference>
<gene>
    <name evidence="6" type="ORF">LZ495_42315</name>
</gene>